<dbReference type="InterPro" id="IPR047641">
    <property type="entry name" value="ABC_transpr_MalK/UgpC-like"/>
</dbReference>
<keyword evidence="4" id="KW-0762">Sugar transport</keyword>
<keyword evidence="12" id="KW-1185">Reference proteome</keyword>
<evidence type="ECO:0000256" key="3">
    <source>
        <dbReference type="ARBA" id="ARBA00022519"/>
    </source>
</evidence>
<keyword evidence="1" id="KW-0813">Transport</keyword>
<evidence type="ECO:0000256" key="6">
    <source>
        <dbReference type="ARBA" id="ARBA00022840"/>
    </source>
</evidence>
<keyword evidence="2" id="KW-1003">Cell membrane</keyword>
<sequence length="416" mass="46557">MAHLSFRQVRKEYPGATIIEGLDLEVEDGEFIVIVGPSGCGKSTLLRMMAGLETVSAGKIAIDGKVVNELEPAERDIAMVFQNYALYPHMTVYENMAYGLKIRGHDKKDIQARVEEAARILELEKLLQRKPRQLSGGQRQRVAMGRAIVRHPKAFLFDEPLSNLDAKLRVQMRLEIQKLHRRLKTTSLYVTHDQVEAMTLAHRMVIMNQGAVEQIGTPREVYDHPASTFVASFIGSPPMNLIKVHIDSHHDIALPGGNWMSARQIQVPYAAIRQDCILGVRPEDLRISNMLPVDSPSHPEEGMWICVEMVESLGAECLIHGRLGQTAVVLRRPDDLVDGEPIEIGAWLRLKLDAERPLHWFNQQTGKRLPDNTEQEGEDEEAADGPDDNLTDSENTDRYSNASNRTSTIQTPAAGN</sequence>
<dbReference type="GO" id="GO:0015794">
    <property type="term" value="P:glycerol-3-phosphate transmembrane transport"/>
    <property type="evidence" value="ECO:0007669"/>
    <property type="project" value="TreeGrafter"/>
</dbReference>
<dbReference type="GO" id="GO:0055052">
    <property type="term" value="C:ATP-binding cassette (ABC) transporter complex, substrate-binding subunit-containing"/>
    <property type="evidence" value="ECO:0007669"/>
    <property type="project" value="TreeGrafter"/>
</dbReference>
<dbReference type="PROSITE" id="PS00211">
    <property type="entry name" value="ABC_TRANSPORTER_1"/>
    <property type="match status" value="1"/>
</dbReference>
<feature type="region of interest" description="Disordered" evidence="9">
    <location>
        <begin position="363"/>
        <end position="416"/>
    </location>
</feature>
<dbReference type="PANTHER" id="PTHR43875:SF12">
    <property type="entry name" value="SN-GLYCEROL-3-PHOSPHATE IMPORT ATP-BINDING PROTEIN UGPC"/>
    <property type="match status" value="1"/>
</dbReference>
<evidence type="ECO:0000256" key="2">
    <source>
        <dbReference type="ARBA" id="ARBA00022475"/>
    </source>
</evidence>
<organism evidence="11 12">
    <name type="scientific">Corticimicrobacter populi</name>
    <dbReference type="NCBI Taxonomy" id="2175229"/>
    <lineage>
        <taxon>Bacteria</taxon>
        <taxon>Pseudomonadati</taxon>
        <taxon>Pseudomonadota</taxon>
        <taxon>Betaproteobacteria</taxon>
        <taxon>Burkholderiales</taxon>
        <taxon>Alcaligenaceae</taxon>
        <taxon>Corticimicrobacter</taxon>
    </lineage>
</organism>
<evidence type="ECO:0000256" key="7">
    <source>
        <dbReference type="ARBA" id="ARBA00022967"/>
    </source>
</evidence>
<dbReference type="InterPro" id="IPR003439">
    <property type="entry name" value="ABC_transporter-like_ATP-bd"/>
</dbReference>
<dbReference type="GO" id="GO:0008643">
    <property type="term" value="P:carbohydrate transport"/>
    <property type="evidence" value="ECO:0007669"/>
    <property type="project" value="InterPro"/>
</dbReference>
<keyword evidence="3" id="KW-0997">Cell inner membrane</keyword>
<dbReference type="GO" id="GO:0001407">
    <property type="term" value="P:glycerophosphodiester transmembrane transport"/>
    <property type="evidence" value="ECO:0007669"/>
    <property type="project" value="TreeGrafter"/>
</dbReference>
<evidence type="ECO:0000256" key="1">
    <source>
        <dbReference type="ARBA" id="ARBA00022448"/>
    </source>
</evidence>
<dbReference type="EMBL" id="QETA01000001">
    <property type="protein sequence ID" value="PWF25375.1"/>
    <property type="molecule type" value="Genomic_DNA"/>
</dbReference>
<keyword evidence="8" id="KW-0472">Membrane</keyword>
<dbReference type="InterPro" id="IPR027417">
    <property type="entry name" value="P-loop_NTPase"/>
</dbReference>
<dbReference type="Proteomes" id="UP000245212">
    <property type="component" value="Unassembled WGS sequence"/>
</dbReference>
<accession>A0A2V1K7B8</accession>
<feature type="compositionally biased region" description="Acidic residues" evidence="9">
    <location>
        <begin position="373"/>
        <end position="391"/>
    </location>
</feature>
<evidence type="ECO:0000259" key="10">
    <source>
        <dbReference type="PROSITE" id="PS50893"/>
    </source>
</evidence>
<dbReference type="PANTHER" id="PTHR43875">
    <property type="entry name" value="MALTODEXTRIN IMPORT ATP-BINDING PROTEIN MSMX"/>
    <property type="match status" value="1"/>
</dbReference>
<dbReference type="Gene3D" id="3.40.50.300">
    <property type="entry name" value="P-loop containing nucleotide triphosphate hydrolases"/>
    <property type="match status" value="1"/>
</dbReference>
<dbReference type="AlphaFoldDB" id="A0A2V1K7B8"/>
<dbReference type="SMART" id="SM00382">
    <property type="entry name" value="AAA"/>
    <property type="match status" value="1"/>
</dbReference>
<name>A0A2V1K7B8_9BURK</name>
<dbReference type="FunFam" id="3.40.50.300:FF:000042">
    <property type="entry name" value="Maltose/maltodextrin ABC transporter, ATP-binding protein"/>
    <property type="match status" value="1"/>
</dbReference>
<gene>
    <name evidence="11" type="primary">ugpC</name>
    <name evidence="11" type="ORF">DD235_04330</name>
</gene>
<evidence type="ECO:0000256" key="8">
    <source>
        <dbReference type="ARBA" id="ARBA00023136"/>
    </source>
</evidence>
<dbReference type="NCBIfam" id="NF008653">
    <property type="entry name" value="PRK11650.1"/>
    <property type="match status" value="1"/>
</dbReference>
<feature type="compositionally biased region" description="Polar residues" evidence="9">
    <location>
        <begin position="398"/>
        <end position="416"/>
    </location>
</feature>
<reference evidence="12" key="1">
    <citation type="submission" date="2018-05" db="EMBL/GenBank/DDBJ databases">
        <authorList>
            <person name="Li Y."/>
        </authorList>
    </citation>
    <scope>NUCLEOTIDE SEQUENCE [LARGE SCALE GENOMIC DNA]</scope>
    <source>
        <strain evidence="12">3d-2-2</strain>
    </source>
</reference>
<dbReference type="InterPro" id="IPR003593">
    <property type="entry name" value="AAA+_ATPase"/>
</dbReference>
<evidence type="ECO:0000256" key="9">
    <source>
        <dbReference type="SAM" id="MobiDB-lite"/>
    </source>
</evidence>
<dbReference type="Pfam" id="PF17912">
    <property type="entry name" value="OB_MalK"/>
    <property type="match status" value="1"/>
</dbReference>
<dbReference type="Gene3D" id="2.40.50.140">
    <property type="entry name" value="Nucleic acid-binding proteins"/>
    <property type="match status" value="1"/>
</dbReference>
<dbReference type="CDD" id="cd03301">
    <property type="entry name" value="ABC_MalK_N"/>
    <property type="match status" value="1"/>
</dbReference>
<dbReference type="SUPFAM" id="SSF50331">
    <property type="entry name" value="MOP-like"/>
    <property type="match status" value="1"/>
</dbReference>
<dbReference type="InterPro" id="IPR012340">
    <property type="entry name" value="NA-bd_OB-fold"/>
</dbReference>
<comment type="caution">
    <text evidence="11">The sequence shown here is derived from an EMBL/GenBank/DDBJ whole genome shotgun (WGS) entry which is preliminary data.</text>
</comment>
<dbReference type="InterPro" id="IPR015855">
    <property type="entry name" value="ABC_transpr_MalK-like"/>
</dbReference>
<dbReference type="GO" id="GO:0005524">
    <property type="term" value="F:ATP binding"/>
    <property type="evidence" value="ECO:0007669"/>
    <property type="project" value="UniProtKB-KW"/>
</dbReference>
<dbReference type="SUPFAM" id="SSF52540">
    <property type="entry name" value="P-loop containing nucleoside triphosphate hydrolases"/>
    <property type="match status" value="1"/>
</dbReference>
<dbReference type="Pfam" id="PF00005">
    <property type="entry name" value="ABC_tran"/>
    <property type="match status" value="1"/>
</dbReference>
<dbReference type="PROSITE" id="PS50893">
    <property type="entry name" value="ABC_TRANSPORTER_2"/>
    <property type="match status" value="1"/>
</dbReference>
<dbReference type="Gene3D" id="2.40.50.100">
    <property type="match status" value="1"/>
</dbReference>
<dbReference type="GO" id="GO:0140359">
    <property type="term" value="F:ABC-type transporter activity"/>
    <property type="evidence" value="ECO:0007669"/>
    <property type="project" value="InterPro"/>
</dbReference>
<dbReference type="InterPro" id="IPR008995">
    <property type="entry name" value="Mo/tungstate-bd_C_term_dom"/>
</dbReference>
<protein>
    <submittedName>
        <fullName evidence="11">sn-glycerol-3-phosphate ABC transporter ATP-binding protein UgpC</fullName>
    </submittedName>
</protein>
<dbReference type="InterPro" id="IPR040582">
    <property type="entry name" value="OB_MalK-like"/>
</dbReference>
<dbReference type="InterPro" id="IPR017871">
    <property type="entry name" value="ABC_transporter-like_CS"/>
</dbReference>
<evidence type="ECO:0000313" key="12">
    <source>
        <dbReference type="Proteomes" id="UP000245212"/>
    </source>
</evidence>
<dbReference type="GO" id="GO:0016887">
    <property type="term" value="F:ATP hydrolysis activity"/>
    <property type="evidence" value="ECO:0007669"/>
    <property type="project" value="InterPro"/>
</dbReference>
<keyword evidence="7" id="KW-1278">Translocase</keyword>
<evidence type="ECO:0000256" key="5">
    <source>
        <dbReference type="ARBA" id="ARBA00022741"/>
    </source>
</evidence>
<feature type="domain" description="ABC transporter" evidence="10">
    <location>
        <begin position="4"/>
        <end position="234"/>
    </location>
</feature>
<keyword evidence="5" id="KW-0547">Nucleotide-binding</keyword>
<evidence type="ECO:0000256" key="4">
    <source>
        <dbReference type="ARBA" id="ARBA00022597"/>
    </source>
</evidence>
<keyword evidence="6 11" id="KW-0067">ATP-binding</keyword>
<proteinExistence type="predicted"/>
<evidence type="ECO:0000313" key="11">
    <source>
        <dbReference type="EMBL" id="PWF25375.1"/>
    </source>
</evidence>